<dbReference type="AlphaFoldDB" id="A0A9P0GE09"/>
<gene>
    <name evidence="1" type="ORF">PSYICH_LOCUS7837</name>
</gene>
<dbReference type="Proteomes" id="UP001153636">
    <property type="component" value="Chromosome 2"/>
</dbReference>
<evidence type="ECO:0000313" key="2">
    <source>
        <dbReference type="Proteomes" id="UP001153636"/>
    </source>
</evidence>
<dbReference type="EMBL" id="OV651814">
    <property type="protein sequence ID" value="CAH1106355.1"/>
    <property type="molecule type" value="Genomic_DNA"/>
</dbReference>
<sequence length="114" mass="13253">MRENSIGYWIEEAKEVAGKIGVEPIPSNKRIPRCKKQFDEMCNDESQILQPVQLFSQATKMLFDRVLSEIKKRVDGATTLNSNFAFLNGTKFWICQMKNCRSMEQIWDENTSEI</sequence>
<protein>
    <submittedName>
        <fullName evidence="1">Uncharacterized protein</fullName>
    </submittedName>
</protein>
<name>A0A9P0GE09_9CUCU</name>
<reference evidence="1" key="1">
    <citation type="submission" date="2022-01" db="EMBL/GenBank/DDBJ databases">
        <authorList>
            <person name="King R."/>
        </authorList>
    </citation>
    <scope>NUCLEOTIDE SEQUENCE</scope>
</reference>
<dbReference type="OrthoDB" id="6747053at2759"/>
<evidence type="ECO:0000313" key="1">
    <source>
        <dbReference type="EMBL" id="CAH1106355.1"/>
    </source>
</evidence>
<accession>A0A9P0GE09</accession>
<keyword evidence="2" id="KW-1185">Reference proteome</keyword>
<organism evidence="1 2">
    <name type="scientific">Psylliodes chrysocephalus</name>
    <dbReference type="NCBI Taxonomy" id="3402493"/>
    <lineage>
        <taxon>Eukaryota</taxon>
        <taxon>Metazoa</taxon>
        <taxon>Ecdysozoa</taxon>
        <taxon>Arthropoda</taxon>
        <taxon>Hexapoda</taxon>
        <taxon>Insecta</taxon>
        <taxon>Pterygota</taxon>
        <taxon>Neoptera</taxon>
        <taxon>Endopterygota</taxon>
        <taxon>Coleoptera</taxon>
        <taxon>Polyphaga</taxon>
        <taxon>Cucujiformia</taxon>
        <taxon>Chrysomeloidea</taxon>
        <taxon>Chrysomelidae</taxon>
        <taxon>Galerucinae</taxon>
        <taxon>Alticini</taxon>
        <taxon>Psylliodes</taxon>
    </lineage>
</organism>
<proteinExistence type="predicted"/>